<dbReference type="Proteomes" id="UP000094009">
    <property type="component" value="Unassembled WGS sequence"/>
</dbReference>
<evidence type="ECO:0000313" key="1">
    <source>
        <dbReference type="EMBL" id="OAZ09859.1"/>
    </source>
</evidence>
<name>A0A853L068_9PROT</name>
<sequence length="259" mass="29151">MSKPDSLRLTVEIKNKRPVQLLELTASFSAYAEEYQRFAQSAGHDTAGENVQLYVQEIRTGSIIADFISLAEQASIILEHREVLAGFASHLSEIAHHYLGNKKIENFSASKPQLKNYLNIFKPIAKDTGSQINNIVQDGGVVIQQFNITSSEAEKLVRAVSYDLVKKPIEDEQRFTDEALTVYQARDNSDSGNMGRIDRFSRKALKLLFANDEVRNEVMETEENVFHLIFIVDGKVIMSENTPVAYHISNVVDAFVKPE</sequence>
<comment type="caution">
    <text evidence="1">The sequence shown here is derived from an EMBL/GenBank/DDBJ whole genome shotgun (WGS) entry which is preliminary data.</text>
</comment>
<evidence type="ECO:0000313" key="2">
    <source>
        <dbReference type="Proteomes" id="UP000094009"/>
    </source>
</evidence>
<proteinExistence type="predicted"/>
<organism evidence="1 2">
    <name type="scientific">Thalassospira tepidiphila MCCC 1A03514</name>
    <dbReference type="NCBI Taxonomy" id="1177930"/>
    <lineage>
        <taxon>Bacteria</taxon>
        <taxon>Pseudomonadati</taxon>
        <taxon>Pseudomonadota</taxon>
        <taxon>Alphaproteobacteria</taxon>
        <taxon>Rhodospirillales</taxon>
        <taxon>Thalassospiraceae</taxon>
        <taxon>Thalassospira</taxon>
    </lineage>
</organism>
<gene>
    <name evidence="1" type="ORF">TH4_11810</name>
</gene>
<reference evidence="1 2" key="1">
    <citation type="submission" date="2014-07" db="EMBL/GenBank/DDBJ databases">
        <title>Draft genome sequence of Thalassospira tepidiphila 1-1B.</title>
        <authorList>
            <person name="Lai Q."/>
            <person name="Shao Z."/>
        </authorList>
    </citation>
    <scope>NUCLEOTIDE SEQUENCE [LARGE SCALE GENOMIC DNA]</scope>
    <source>
        <strain evidence="1 2">MCCC 1A03514</strain>
    </source>
</reference>
<dbReference type="AlphaFoldDB" id="A0A853L068"/>
<protein>
    <submittedName>
        <fullName evidence="1">Uncharacterized protein</fullName>
    </submittedName>
</protein>
<dbReference type="EMBL" id="JPVZ01000004">
    <property type="protein sequence ID" value="OAZ09859.1"/>
    <property type="molecule type" value="Genomic_DNA"/>
</dbReference>
<accession>A0A853L068</accession>
<dbReference type="RefSeq" id="WP_064781194.1">
    <property type="nucleotide sequence ID" value="NZ_JPVZ01000004.1"/>
</dbReference>